<name>A0A1I2MVH6_9BACL</name>
<evidence type="ECO:0000313" key="1">
    <source>
        <dbReference type="EMBL" id="SFF95098.1"/>
    </source>
</evidence>
<dbReference type="InterPro" id="IPR020256">
    <property type="entry name" value="Spore_coat_CotJA"/>
</dbReference>
<evidence type="ECO:0000313" key="2">
    <source>
        <dbReference type="Proteomes" id="UP000198752"/>
    </source>
</evidence>
<dbReference type="Proteomes" id="UP000198752">
    <property type="component" value="Unassembled WGS sequence"/>
</dbReference>
<gene>
    <name evidence="1" type="ORF">SAMN02982927_00098</name>
</gene>
<dbReference type="AlphaFoldDB" id="A0A1I2MVH6"/>
<protein>
    <submittedName>
        <fullName evidence="1">Spore coat associated protein JA (CotJA)</fullName>
    </submittedName>
</protein>
<dbReference type="EMBL" id="FOOY01000003">
    <property type="protein sequence ID" value="SFF95098.1"/>
    <property type="molecule type" value="Genomic_DNA"/>
</dbReference>
<organism evidence="1 2">
    <name type="scientific">Sporolactobacillus nakayamae</name>
    <dbReference type="NCBI Taxonomy" id="269670"/>
    <lineage>
        <taxon>Bacteria</taxon>
        <taxon>Bacillati</taxon>
        <taxon>Bacillota</taxon>
        <taxon>Bacilli</taxon>
        <taxon>Bacillales</taxon>
        <taxon>Sporolactobacillaceae</taxon>
        <taxon>Sporolactobacillus</taxon>
    </lineage>
</organism>
<dbReference type="Pfam" id="PF11007">
    <property type="entry name" value="CotJA"/>
    <property type="match status" value="1"/>
</dbReference>
<dbReference type="STRING" id="269670.SAMN02982927_00098"/>
<sequence>MTSETLGGGYINYSIDYVDIRYESVNNSIIRSMYEHEPHIKNDEPIDIWKGGYLLTTSRKWYTPYVSPFDPCPPLGPISYETPIQLYLGFQPQGMEQFSPFDALAHGTLWPGLYTPYTNPYLSKRKELTTNG</sequence>
<accession>A0A1I2MVH6</accession>
<reference evidence="2" key="1">
    <citation type="submission" date="2016-10" db="EMBL/GenBank/DDBJ databases">
        <authorList>
            <person name="Varghese N."/>
            <person name="Submissions S."/>
        </authorList>
    </citation>
    <scope>NUCLEOTIDE SEQUENCE [LARGE SCALE GENOMIC DNA]</scope>
    <source>
        <strain evidence="2">ATCC 700379</strain>
    </source>
</reference>
<proteinExistence type="predicted"/>
<keyword evidence="2" id="KW-1185">Reference proteome</keyword>